<evidence type="ECO:0000313" key="7">
    <source>
        <dbReference type="Proteomes" id="UP000182977"/>
    </source>
</evidence>
<keyword evidence="2 5" id="KW-0812">Transmembrane</keyword>
<dbReference type="Proteomes" id="UP000182977">
    <property type="component" value="Chromosome I"/>
</dbReference>
<evidence type="ECO:0000256" key="4">
    <source>
        <dbReference type="ARBA" id="ARBA00023136"/>
    </source>
</evidence>
<comment type="subcellular location">
    <subcellularLocation>
        <location evidence="1">Membrane</location>
        <topology evidence="1">Multi-pass membrane protein</topology>
    </subcellularLocation>
</comment>
<dbReference type="GO" id="GO:0016020">
    <property type="term" value="C:membrane"/>
    <property type="evidence" value="ECO:0007669"/>
    <property type="project" value="UniProtKB-SubCell"/>
</dbReference>
<evidence type="ECO:0000256" key="2">
    <source>
        <dbReference type="ARBA" id="ARBA00022692"/>
    </source>
</evidence>
<evidence type="ECO:0000256" key="5">
    <source>
        <dbReference type="SAM" id="Phobius"/>
    </source>
</evidence>
<feature type="transmembrane region" description="Helical" evidence="5">
    <location>
        <begin position="6"/>
        <end position="24"/>
    </location>
</feature>
<reference evidence="7" key="1">
    <citation type="submission" date="2016-10" db="EMBL/GenBank/DDBJ databases">
        <authorList>
            <person name="Varghese N."/>
            <person name="Submissions S."/>
        </authorList>
    </citation>
    <scope>NUCLEOTIDE SEQUENCE [LARGE SCALE GENOMIC DNA]</scope>
    <source>
        <strain evidence="7">DSM 45079</strain>
    </source>
</reference>
<dbReference type="AlphaFoldDB" id="A0A1H2L037"/>
<name>A0A1H2L037_9ACTN</name>
<evidence type="ECO:0000313" key="6">
    <source>
        <dbReference type="EMBL" id="SDU74104.1"/>
    </source>
</evidence>
<keyword evidence="4 5" id="KW-0472">Membrane</keyword>
<dbReference type="RefSeq" id="WP_046770053.1">
    <property type="nucleotide sequence ID" value="NZ_LBMC01000018.1"/>
</dbReference>
<dbReference type="EMBL" id="LT629791">
    <property type="protein sequence ID" value="SDU74104.1"/>
    <property type="molecule type" value="Genomic_DNA"/>
</dbReference>
<gene>
    <name evidence="6" type="ORF">SAMN04488563_4675</name>
</gene>
<accession>A0A1H2L037</accession>
<dbReference type="OrthoDB" id="329282at2"/>
<protein>
    <submittedName>
        <fullName evidence="6">Uncharacterized membrane protein YphA, DoxX/SURF4 family</fullName>
    </submittedName>
</protein>
<evidence type="ECO:0000256" key="1">
    <source>
        <dbReference type="ARBA" id="ARBA00004141"/>
    </source>
</evidence>
<feature type="transmembrane region" description="Helical" evidence="5">
    <location>
        <begin position="109"/>
        <end position="131"/>
    </location>
</feature>
<feature type="transmembrane region" description="Helical" evidence="5">
    <location>
        <begin position="45"/>
        <end position="65"/>
    </location>
</feature>
<organism evidence="6 7">
    <name type="scientific">Jiangella alkaliphila</name>
    <dbReference type="NCBI Taxonomy" id="419479"/>
    <lineage>
        <taxon>Bacteria</taxon>
        <taxon>Bacillati</taxon>
        <taxon>Actinomycetota</taxon>
        <taxon>Actinomycetes</taxon>
        <taxon>Jiangellales</taxon>
        <taxon>Jiangellaceae</taxon>
        <taxon>Jiangella</taxon>
    </lineage>
</organism>
<evidence type="ECO:0000256" key="3">
    <source>
        <dbReference type="ARBA" id="ARBA00022989"/>
    </source>
</evidence>
<dbReference type="STRING" id="419479.SAMN04488563_4675"/>
<dbReference type="InterPro" id="IPR032808">
    <property type="entry name" value="DoxX"/>
</dbReference>
<keyword evidence="3 5" id="KW-1133">Transmembrane helix</keyword>
<proteinExistence type="predicted"/>
<dbReference type="Pfam" id="PF07681">
    <property type="entry name" value="DoxX"/>
    <property type="match status" value="1"/>
</dbReference>
<keyword evidence="7" id="KW-1185">Reference proteome</keyword>
<feature type="transmembrane region" description="Helical" evidence="5">
    <location>
        <begin position="71"/>
        <end position="88"/>
    </location>
</feature>
<sequence>MDVVFLIGRILFAAIFIGSSVAHLTDRGAMAGYAESRGVKPGQPAVWVTGGQILLGGLSVLLGVWMDVGAILLALFTLSAALLMHAFWRDKDPVTRQQEMTQFMKDISLTGASLILLFLVWELGDATPLTITDPLFDVD</sequence>